<comment type="similarity">
    <text evidence="2">Belongs to the Amer family.</text>
</comment>
<feature type="compositionally biased region" description="Polar residues" evidence="10">
    <location>
        <begin position="119"/>
        <end position="146"/>
    </location>
</feature>
<dbReference type="GO" id="GO:0060828">
    <property type="term" value="P:regulation of canonical Wnt signaling pathway"/>
    <property type="evidence" value="ECO:0007669"/>
    <property type="project" value="TreeGrafter"/>
</dbReference>
<feature type="compositionally biased region" description="Gly residues" evidence="10">
    <location>
        <begin position="226"/>
        <end position="236"/>
    </location>
</feature>
<evidence type="ECO:0000256" key="5">
    <source>
        <dbReference type="ARBA" id="ARBA00023121"/>
    </source>
</evidence>
<feature type="compositionally biased region" description="Pro residues" evidence="10">
    <location>
        <begin position="9"/>
        <end position="25"/>
    </location>
</feature>
<dbReference type="Proteomes" id="UP000808372">
    <property type="component" value="Chromosome 33"/>
</dbReference>
<evidence type="ECO:0000256" key="9">
    <source>
        <dbReference type="ARBA" id="ARBA00042108"/>
    </source>
</evidence>
<feature type="region of interest" description="Disordered" evidence="10">
    <location>
        <begin position="1"/>
        <end position="187"/>
    </location>
</feature>
<proteinExistence type="inferred from homology"/>
<evidence type="ECO:0000256" key="4">
    <source>
        <dbReference type="ARBA" id="ARBA00022687"/>
    </source>
</evidence>
<accession>A0A8U0PQS2</accession>
<keyword evidence="11" id="KW-1185">Reference proteome</keyword>
<dbReference type="GeneID" id="120027898"/>
<feature type="compositionally biased region" description="Pro residues" evidence="10">
    <location>
        <begin position="338"/>
        <end position="348"/>
    </location>
</feature>
<feature type="compositionally biased region" description="Polar residues" evidence="10">
    <location>
        <begin position="515"/>
        <end position="533"/>
    </location>
</feature>
<evidence type="ECO:0000256" key="1">
    <source>
        <dbReference type="ARBA" id="ARBA00004202"/>
    </source>
</evidence>
<feature type="compositionally biased region" description="Low complexity" evidence="10">
    <location>
        <begin position="413"/>
        <end position="425"/>
    </location>
</feature>
<organism evidence="11 12">
    <name type="scientific">Salvelinus namaycush</name>
    <name type="common">Lake trout</name>
    <name type="synonym">Salmo namaycush</name>
    <dbReference type="NCBI Taxonomy" id="8040"/>
    <lineage>
        <taxon>Eukaryota</taxon>
        <taxon>Metazoa</taxon>
        <taxon>Chordata</taxon>
        <taxon>Craniata</taxon>
        <taxon>Vertebrata</taxon>
        <taxon>Euteleostomi</taxon>
        <taxon>Actinopterygii</taxon>
        <taxon>Neopterygii</taxon>
        <taxon>Teleostei</taxon>
        <taxon>Protacanthopterygii</taxon>
        <taxon>Salmoniformes</taxon>
        <taxon>Salmonidae</taxon>
        <taxon>Salmoninae</taxon>
        <taxon>Salvelinus</taxon>
    </lineage>
</organism>
<dbReference type="KEGG" id="snh:120027898"/>
<evidence type="ECO:0000256" key="8">
    <source>
        <dbReference type="ARBA" id="ARBA00039511"/>
    </source>
</evidence>
<comment type="subcellular location">
    <subcellularLocation>
        <location evidence="1">Cell membrane</location>
        <topology evidence="1">Peripheral membrane protein</topology>
    </subcellularLocation>
</comment>
<keyword evidence="6" id="KW-0472">Membrane</keyword>
<evidence type="ECO:0000256" key="2">
    <source>
        <dbReference type="ARBA" id="ARBA00007750"/>
    </source>
</evidence>
<protein>
    <recommendedName>
        <fullName evidence="8">APC membrane recruitment protein 2</fullName>
    </recommendedName>
    <alternativeName>
        <fullName evidence="9">Protein FAM123A</fullName>
    </alternativeName>
</protein>
<comment type="function">
    <text evidence="7">Negative regulator of the canonical Wnt signaling pathway involved in neuroectodermal patterning. Acts by specifically binding phosphatidylinositol 4,5-bisphosphate (PtdIns(4,5)P2), translocating to the cell membrane and interacting with key regulators of the canonical Wnt signaling pathway, such as components of the beta-catenin destruction complex.</text>
</comment>
<feature type="compositionally biased region" description="Low complexity" evidence="10">
    <location>
        <begin position="56"/>
        <end position="77"/>
    </location>
</feature>
<evidence type="ECO:0000313" key="12">
    <source>
        <dbReference type="RefSeq" id="XP_038828921.1"/>
    </source>
</evidence>
<dbReference type="AlphaFoldDB" id="A0A8U0PQS2"/>
<dbReference type="PANTHER" id="PTHR22237:SF1">
    <property type="entry name" value="APC MEMBRANE RECRUITMENT PROTEIN 2"/>
    <property type="match status" value="1"/>
</dbReference>
<keyword evidence="4" id="KW-0879">Wnt signaling pathway</keyword>
<feature type="compositionally biased region" description="Low complexity" evidence="10">
    <location>
        <begin position="467"/>
        <end position="504"/>
    </location>
</feature>
<dbReference type="InterPro" id="IPR019003">
    <property type="entry name" value="AMER"/>
</dbReference>
<reference evidence="12" key="1">
    <citation type="submission" date="2025-08" db="UniProtKB">
        <authorList>
            <consortium name="RefSeq"/>
        </authorList>
    </citation>
    <scope>IDENTIFICATION</scope>
    <source>
        <tissue evidence="12">White muscle</tissue>
    </source>
</reference>
<name>A0A8U0PQS2_SALNM</name>
<dbReference type="GO" id="GO:0016055">
    <property type="term" value="P:Wnt signaling pathway"/>
    <property type="evidence" value="ECO:0007669"/>
    <property type="project" value="UniProtKB-KW"/>
</dbReference>
<evidence type="ECO:0000256" key="7">
    <source>
        <dbReference type="ARBA" id="ARBA00037665"/>
    </source>
</evidence>
<dbReference type="GO" id="GO:0005546">
    <property type="term" value="F:phosphatidylinositol-4,5-bisphosphate binding"/>
    <property type="evidence" value="ECO:0007669"/>
    <property type="project" value="TreeGrafter"/>
</dbReference>
<dbReference type="RefSeq" id="XP_038828921.1">
    <property type="nucleotide sequence ID" value="XM_038972993.1"/>
</dbReference>
<evidence type="ECO:0000313" key="11">
    <source>
        <dbReference type="Proteomes" id="UP000808372"/>
    </source>
</evidence>
<feature type="compositionally biased region" description="Polar residues" evidence="10">
    <location>
        <begin position="253"/>
        <end position="262"/>
    </location>
</feature>
<evidence type="ECO:0000256" key="6">
    <source>
        <dbReference type="ARBA" id="ARBA00023136"/>
    </source>
</evidence>
<feature type="compositionally biased region" description="Acidic residues" evidence="10">
    <location>
        <begin position="449"/>
        <end position="466"/>
    </location>
</feature>
<dbReference type="Pfam" id="PF09422">
    <property type="entry name" value="AMER"/>
    <property type="match status" value="2"/>
</dbReference>
<dbReference type="GO" id="GO:0008013">
    <property type="term" value="F:beta-catenin binding"/>
    <property type="evidence" value="ECO:0007669"/>
    <property type="project" value="TreeGrafter"/>
</dbReference>
<evidence type="ECO:0000256" key="10">
    <source>
        <dbReference type="SAM" id="MobiDB-lite"/>
    </source>
</evidence>
<keyword evidence="3" id="KW-1003">Cell membrane</keyword>
<gene>
    <name evidence="12" type="primary">LOC120027898</name>
</gene>
<keyword evidence="5" id="KW-0446">Lipid-binding</keyword>
<sequence length="578" mass="60256">MEVQSECVEPPPPPPSVPPCDPQPPGKINKAALKLFGKRRSSSGMARFFSFRNKEANGNGNSENGNSVNGNSAGTANELVRSKTHDGLTSSETDGQRGEESGISEAGQEDNGSLEAELNTESAGTSSADNATTPLTHSTAMTTNLSEFPYTPSPSPLHTAFHSRPKTSISSATATPPLDRCDPTSEPSVDRLCSLLFTDVTSLKSFDSLTGCGDIIADAEEEVAGNVGGGNGGGGSVTSSSSSSGGGVVRSSPAKSSITNHVTPSSITPTPTSAPAPLPARARLMPSHSAPIQQPSGSGVVAYMGGGEEMASPDGVDDADMQGLWHMLPSGGENSPALPRPSSHPAPPRGTERKPPQVKSLGLSKIPLVGGGRMSKLPTHAARQTSLPNEKDTKEEVQPQQDVPALRDEGYWDTPSATPTATPDDGFLRNQRIGLSRDSCSGDALYDLYNEELDRSDEEEEEEEDLTSTPSLSTDDYKRSAPSQTTPPSSSSSSSFRSMKGSASLPRESKIPLSVRQNTPPHSVSQSALSTVLTATPPSDTPTQAPPPARTRIPVSKVPVRRPGNKPGNATRGPAPRK</sequence>
<feature type="region of interest" description="Disordered" evidence="10">
    <location>
        <begin position="226"/>
        <end position="578"/>
    </location>
</feature>
<dbReference type="PANTHER" id="PTHR22237">
    <property type="entry name" value="APC MEMBRANE RECRUITMENT PROTEIN 2-RELATED"/>
    <property type="match status" value="1"/>
</dbReference>
<evidence type="ECO:0000256" key="3">
    <source>
        <dbReference type="ARBA" id="ARBA00022475"/>
    </source>
</evidence>
<dbReference type="GO" id="GO:0005886">
    <property type="term" value="C:plasma membrane"/>
    <property type="evidence" value="ECO:0007669"/>
    <property type="project" value="UniProtKB-SubCell"/>
</dbReference>
<feature type="compositionally biased region" description="Low complexity" evidence="10">
    <location>
        <begin position="534"/>
        <end position="543"/>
    </location>
</feature>